<dbReference type="PIRSF" id="PIRSF031773">
    <property type="entry name" value="DevC"/>
    <property type="match status" value="1"/>
</dbReference>
<dbReference type="RefSeq" id="WP_006272599.1">
    <property type="nucleotide sequence ID" value="NZ_GL883077.1"/>
</dbReference>
<dbReference type="GO" id="GO:0005886">
    <property type="term" value="C:plasma membrane"/>
    <property type="evidence" value="ECO:0007669"/>
    <property type="project" value="UniProtKB-SubCell"/>
</dbReference>
<name>F4QL27_9CAUL</name>
<dbReference type="EMBL" id="GL883077">
    <property type="protein sequence ID" value="EGF93402.1"/>
    <property type="molecule type" value="Genomic_DNA"/>
</dbReference>
<feature type="transmembrane region" description="Helical" evidence="7">
    <location>
        <begin position="15"/>
        <end position="36"/>
    </location>
</feature>
<proteinExistence type="predicted"/>
<sequence length="378" mass="40705">MSLALSTLLYEWRRYFAAVIALAVAGLLVLAMTGMFMGMAKSFTATVDKSPAHLLVLPPQAEGIFGDSGQPRRMIPMVYQHPEVIEVQPMQINWAMWSNFPKDGQPPKGDGVRVVVVDPIKGAVTLPSDFSDQIIEALQEPYAVVVDRSSLGKLGVQVGDKAKMNGRTVTVAGVVDGYPNMFNTQVFSSFQTAKLLYVADDGPRVGPLLVKLRDPSRAKEVAAELDAIGAGQFRAWTRDELSKSSQTGIMKEGGIAIMVGFMALVGVFIGIVITWQTLQGAIMANIKEFASLRALGVSMGSLRLIIMELSFWVGVAGLMLTVVLVAGVAFLAKWGGVPMDFPLFIDIPVAIMLMVIAILSGMFSLGVLKKSQPADLLR</sequence>
<dbReference type="InterPro" id="IPR005891">
    <property type="entry name" value="DevC"/>
</dbReference>
<evidence type="ECO:0000259" key="8">
    <source>
        <dbReference type="Pfam" id="PF02687"/>
    </source>
</evidence>
<feature type="transmembrane region" description="Helical" evidence="7">
    <location>
        <begin position="343"/>
        <end position="368"/>
    </location>
</feature>
<evidence type="ECO:0000313" key="10">
    <source>
        <dbReference type="EMBL" id="EGF93402.1"/>
    </source>
</evidence>
<feature type="transmembrane region" description="Helical" evidence="7">
    <location>
        <begin position="253"/>
        <end position="275"/>
    </location>
</feature>
<gene>
    <name evidence="10" type="ORF">ABI_18420</name>
</gene>
<dbReference type="AlphaFoldDB" id="F4QL27"/>
<dbReference type="STRING" id="715226.ABI_18420"/>
<dbReference type="InterPro" id="IPR051125">
    <property type="entry name" value="ABC-4/HrtB_transporter"/>
</dbReference>
<protein>
    <submittedName>
        <fullName evidence="10">Permease family protein</fullName>
    </submittedName>
</protein>
<organism evidence="10 11">
    <name type="scientific">Asticcacaulis biprosthecium C19</name>
    <dbReference type="NCBI Taxonomy" id="715226"/>
    <lineage>
        <taxon>Bacteria</taxon>
        <taxon>Pseudomonadati</taxon>
        <taxon>Pseudomonadota</taxon>
        <taxon>Alphaproteobacteria</taxon>
        <taxon>Caulobacterales</taxon>
        <taxon>Caulobacteraceae</taxon>
        <taxon>Asticcacaulis</taxon>
    </lineage>
</organism>
<evidence type="ECO:0000256" key="3">
    <source>
        <dbReference type="ARBA" id="ARBA00022475"/>
    </source>
</evidence>
<accession>F4QL27</accession>
<comment type="subcellular location">
    <subcellularLocation>
        <location evidence="1">Cell membrane</location>
        <topology evidence="1">Multi-pass membrane protein</topology>
    </subcellularLocation>
</comment>
<dbReference type="PANTHER" id="PTHR43738">
    <property type="entry name" value="ABC TRANSPORTER, MEMBRANE PROTEIN"/>
    <property type="match status" value="1"/>
</dbReference>
<evidence type="ECO:0000313" key="11">
    <source>
        <dbReference type="Proteomes" id="UP000006512"/>
    </source>
</evidence>
<evidence type="ECO:0000259" key="9">
    <source>
        <dbReference type="Pfam" id="PF12704"/>
    </source>
</evidence>
<dbReference type="OrthoDB" id="8578584at2"/>
<keyword evidence="6 7" id="KW-0472">Membrane</keyword>
<keyword evidence="11" id="KW-1185">Reference proteome</keyword>
<evidence type="ECO:0000256" key="7">
    <source>
        <dbReference type="SAM" id="Phobius"/>
    </source>
</evidence>
<evidence type="ECO:0000256" key="6">
    <source>
        <dbReference type="ARBA" id="ARBA00023136"/>
    </source>
</evidence>
<dbReference type="Proteomes" id="UP000006512">
    <property type="component" value="Unassembled WGS sequence"/>
</dbReference>
<feature type="transmembrane region" description="Helical" evidence="7">
    <location>
        <begin position="309"/>
        <end position="331"/>
    </location>
</feature>
<dbReference type="InterPro" id="IPR003838">
    <property type="entry name" value="ABC3_permease_C"/>
</dbReference>
<keyword evidence="2" id="KW-0813">Transport</keyword>
<reference evidence="11" key="1">
    <citation type="submission" date="2011-03" db="EMBL/GenBank/DDBJ databases">
        <title>Draft genome sequence of Brevundimonas diminuta.</title>
        <authorList>
            <person name="Brown P.J.B."/>
            <person name="Buechlein A."/>
            <person name="Hemmerich C."/>
            <person name="Brun Y.V."/>
        </authorList>
    </citation>
    <scope>NUCLEOTIDE SEQUENCE [LARGE SCALE GENOMIC DNA]</scope>
    <source>
        <strain evidence="11">C19</strain>
    </source>
</reference>
<evidence type="ECO:0000256" key="1">
    <source>
        <dbReference type="ARBA" id="ARBA00004651"/>
    </source>
</evidence>
<dbReference type="eggNOG" id="COG4591">
    <property type="taxonomic scope" value="Bacteria"/>
</dbReference>
<evidence type="ECO:0000256" key="4">
    <source>
        <dbReference type="ARBA" id="ARBA00022692"/>
    </source>
</evidence>
<dbReference type="PANTHER" id="PTHR43738:SF1">
    <property type="entry name" value="HEMIN TRANSPORT SYSTEM PERMEASE PROTEIN HRTB-RELATED"/>
    <property type="match status" value="1"/>
</dbReference>
<keyword evidence="5 7" id="KW-1133">Transmembrane helix</keyword>
<dbReference type="Pfam" id="PF12704">
    <property type="entry name" value="MacB_PCD"/>
    <property type="match status" value="1"/>
</dbReference>
<dbReference type="Pfam" id="PF02687">
    <property type="entry name" value="FtsX"/>
    <property type="match status" value="1"/>
</dbReference>
<dbReference type="InterPro" id="IPR025857">
    <property type="entry name" value="MacB_PCD"/>
</dbReference>
<keyword evidence="3" id="KW-1003">Cell membrane</keyword>
<evidence type="ECO:0000256" key="2">
    <source>
        <dbReference type="ARBA" id="ARBA00022448"/>
    </source>
</evidence>
<evidence type="ECO:0000256" key="5">
    <source>
        <dbReference type="ARBA" id="ARBA00022989"/>
    </source>
</evidence>
<dbReference type="HOGENOM" id="CLU_000604_8_9_5"/>
<keyword evidence="4 7" id="KW-0812">Transmembrane</keyword>
<feature type="domain" description="ABC3 transporter permease C-terminal" evidence="8">
    <location>
        <begin position="261"/>
        <end position="364"/>
    </location>
</feature>
<feature type="domain" description="MacB-like periplasmic core" evidence="9">
    <location>
        <begin position="16"/>
        <end position="227"/>
    </location>
</feature>